<protein>
    <submittedName>
        <fullName evidence="3">Transglutaminase-like enzyme, putative cysteine protease</fullName>
    </submittedName>
</protein>
<keyword evidence="1" id="KW-0732">Signal</keyword>
<dbReference type="Proteomes" id="UP001157911">
    <property type="component" value="Unassembled WGS sequence"/>
</dbReference>
<dbReference type="SUPFAM" id="SSF54001">
    <property type="entry name" value="Cysteine proteinases"/>
    <property type="match status" value="1"/>
</dbReference>
<keyword evidence="4" id="KW-1185">Reference proteome</keyword>
<sequence>MRGFFSALIGALVLLTQNANAALYELKEVVDLKPQPKAKLVEVWIPVPYENRWQKIERMEVVSPYSFQLLKESEYGDRFIYIRHEGPLKEPTRITVKLLVEREEVKPEKLTSKPPLRYLLPDRLVPVDKFKVLAERITAGKKTDVEKLKAIYNYVVSHMKYDKSGKGWGRGDAIWACDAKRGNCTDFHSLFIALCRAAGIPARFQIGLPVNGSGEVKGYHCWVLAYPDGFVYGIDASEAAKHPSLRKYYFGHLKDNRVGITIGRDILLAPAQHGSRLNFTYKAYEEVDLKPSNGVQTYYFVKIIR</sequence>
<dbReference type="InterPro" id="IPR038765">
    <property type="entry name" value="Papain-like_cys_pep_sf"/>
</dbReference>
<dbReference type="Pfam" id="PF01841">
    <property type="entry name" value="Transglut_core"/>
    <property type="match status" value="1"/>
</dbReference>
<dbReference type="Gene3D" id="3.10.620.30">
    <property type="match status" value="1"/>
</dbReference>
<evidence type="ECO:0000256" key="1">
    <source>
        <dbReference type="SAM" id="SignalP"/>
    </source>
</evidence>
<feature type="domain" description="Transglutaminase-like" evidence="2">
    <location>
        <begin position="176"/>
        <end position="238"/>
    </location>
</feature>
<dbReference type="EMBL" id="FXUB01000001">
    <property type="protein sequence ID" value="SMP08139.1"/>
    <property type="molecule type" value="Genomic_DNA"/>
</dbReference>
<dbReference type="PANTHER" id="PTHR38339:SF1">
    <property type="entry name" value="TRANSGLUTAMINASE-LIKE DOMAIN-CONTAINING PROTEIN"/>
    <property type="match status" value="1"/>
</dbReference>
<dbReference type="InterPro" id="IPR002931">
    <property type="entry name" value="Transglutaminase-like"/>
</dbReference>
<name>A0ABY1NF72_9BACT</name>
<feature type="signal peptide" evidence="1">
    <location>
        <begin position="1"/>
        <end position="21"/>
    </location>
</feature>
<proteinExistence type="predicted"/>
<feature type="chain" id="PRO_5046367176" evidence="1">
    <location>
        <begin position="22"/>
        <end position="305"/>
    </location>
</feature>
<organism evidence="3 4">
    <name type="scientific">Desulfurobacterium pacificum</name>
    <dbReference type="NCBI Taxonomy" id="240166"/>
    <lineage>
        <taxon>Bacteria</taxon>
        <taxon>Pseudomonadati</taxon>
        <taxon>Aquificota</taxon>
        <taxon>Aquificia</taxon>
        <taxon>Desulfurobacteriales</taxon>
        <taxon>Desulfurobacteriaceae</taxon>
        <taxon>Desulfurobacterium</taxon>
    </lineage>
</organism>
<evidence type="ECO:0000313" key="3">
    <source>
        <dbReference type="EMBL" id="SMP08139.1"/>
    </source>
</evidence>
<reference evidence="3 4" key="1">
    <citation type="submission" date="2017-05" db="EMBL/GenBank/DDBJ databases">
        <authorList>
            <person name="Varghese N."/>
            <person name="Submissions S."/>
        </authorList>
    </citation>
    <scope>NUCLEOTIDE SEQUENCE [LARGE SCALE GENOMIC DNA]</scope>
    <source>
        <strain evidence="3 4">DSM 15522</strain>
    </source>
</reference>
<accession>A0ABY1NF72</accession>
<comment type="caution">
    <text evidence="3">The sequence shown here is derived from an EMBL/GenBank/DDBJ whole genome shotgun (WGS) entry which is preliminary data.</text>
</comment>
<dbReference type="PANTHER" id="PTHR38339">
    <property type="entry name" value="TRANSGLUTAMINASE DOMAIN PROTEIN"/>
    <property type="match status" value="1"/>
</dbReference>
<dbReference type="SMART" id="SM00460">
    <property type="entry name" value="TGc"/>
    <property type="match status" value="1"/>
</dbReference>
<gene>
    <name evidence="3" type="ORF">SAMN06265339_0572</name>
</gene>
<evidence type="ECO:0000313" key="4">
    <source>
        <dbReference type="Proteomes" id="UP001157911"/>
    </source>
</evidence>
<evidence type="ECO:0000259" key="2">
    <source>
        <dbReference type="SMART" id="SM00460"/>
    </source>
</evidence>